<feature type="compositionally biased region" description="Low complexity" evidence="1">
    <location>
        <begin position="50"/>
        <end position="90"/>
    </location>
</feature>
<sequence>MAESNKCKANKKRLTIRKNGRIWSNARCIPGPRGRKKCKGMAGPPGAPGVPGLDGPQGMQGPAGPQGLPGVPGLDGSQGIQGPTGPQGVSGPPGPSQLLVNNTAFVDSMYGNNTTAILDDETKPWQTAAAAVAAAPSGTSIIVRPGFYTETNLAKDGISWVFEKGAVITAVDNLFDDLGAAIAFDVLGEGQFLTNGATTAGSSILRSSGASTIHFDCESMNDTVGNTINLLGGGNYTLNVRERVSNIGGSAVVISSGTLYMKAFEITNDTAGTEDLFLCTGTEPINVSLDATIITSGGRAVYVTNSAPNQATIITLHARTIQTTSGLIIDIAPLFTGTFISFTVILAGISQGVSVQGGSMVSLISYLLIVINSPAPALIINGNTIFTGEFDKIFSQNQCILMQNAEVFIHAKVINSSQTVNSAIDLQNGQMRLQVDLISSAAGCIHVTGGKLNSTVMQMSTNGATVPAVRVANNGLLFLNFQEISGSVNGLITVESGGNLDMRGDRISTFDNGTGFKTALLINDGQVEANVNVISAFGSCIHLTPGGINPNLRCYVDSFSSTIFGIPGASLILQEAGNSNIVFNRMDAGTSLQMISLTDGNLDIQGEFMLNTIPDSSIGIAVTGGNFSGHIAKMQLGTRALEASAGNVSLTFTELAIFQPNTERTIVLLTGTSNVRIVGDLIQGGADYTGIAVQDTAILVADINEIRVGGICMLYNSVLVSDLSFDRLLVVSGATLPDAAAIVVNAGTLRVNGSIIGNDTELNTGTGILVANDASLIADINFIRTTNNALRTSSIGRIQLYANEVESGVEVIAITALTAGNTADYTFKGLFRCQDPNTSVIEIDPEPPGVLRLINATLINGIAPSISSPVAATINNYGIVTAAFPPEGTVTFLFPASVNINPAVN</sequence>
<keyword evidence="2" id="KW-0812">Transmembrane</keyword>
<feature type="transmembrane region" description="Helical" evidence="2">
    <location>
        <begin position="327"/>
        <end position="349"/>
    </location>
</feature>
<dbReference type="Proteomes" id="UP000518605">
    <property type="component" value="Unassembled WGS sequence"/>
</dbReference>
<reference evidence="3 4" key="1">
    <citation type="submission" date="2020-08" db="EMBL/GenBank/DDBJ databases">
        <title>Genomic Encyclopedia of Type Strains, Phase III (KMG-III): the genomes of soil and plant-associated and newly described type strains.</title>
        <authorList>
            <person name="Whitman W."/>
        </authorList>
    </citation>
    <scope>NUCLEOTIDE SEQUENCE [LARGE SCALE GENOMIC DNA]</scope>
    <source>
        <strain evidence="3 4">CECT 8234</strain>
    </source>
</reference>
<protein>
    <recommendedName>
        <fullName evidence="5">Collagen-like protein</fullName>
    </recommendedName>
</protein>
<feature type="transmembrane region" description="Helical" evidence="2">
    <location>
        <begin position="361"/>
        <end position="380"/>
    </location>
</feature>
<evidence type="ECO:0008006" key="5">
    <source>
        <dbReference type="Google" id="ProtNLM"/>
    </source>
</evidence>
<name>A0A7W5CCV4_9BACL</name>
<dbReference type="PANTHER" id="PTHR24023">
    <property type="entry name" value="COLLAGEN ALPHA"/>
    <property type="match status" value="1"/>
</dbReference>
<dbReference type="InterPro" id="IPR008160">
    <property type="entry name" value="Collagen"/>
</dbReference>
<dbReference type="InterPro" id="IPR050149">
    <property type="entry name" value="Collagen_superfamily"/>
</dbReference>
<gene>
    <name evidence="3" type="ORF">FHS16_005511</name>
</gene>
<dbReference type="AlphaFoldDB" id="A0A7W5CCV4"/>
<evidence type="ECO:0000256" key="1">
    <source>
        <dbReference type="SAM" id="MobiDB-lite"/>
    </source>
</evidence>
<dbReference type="GO" id="GO:0005615">
    <property type="term" value="C:extracellular space"/>
    <property type="evidence" value="ECO:0007669"/>
    <property type="project" value="TreeGrafter"/>
</dbReference>
<dbReference type="GO" id="GO:0030020">
    <property type="term" value="F:extracellular matrix structural constituent conferring tensile strength"/>
    <property type="evidence" value="ECO:0007669"/>
    <property type="project" value="TreeGrafter"/>
</dbReference>
<dbReference type="Pfam" id="PF01391">
    <property type="entry name" value="Collagen"/>
    <property type="match status" value="1"/>
</dbReference>
<evidence type="ECO:0000313" key="3">
    <source>
        <dbReference type="EMBL" id="MBB3155403.1"/>
    </source>
</evidence>
<dbReference type="RefSeq" id="WP_281379212.1">
    <property type="nucleotide sequence ID" value="NZ_CBCSLB010000023.1"/>
</dbReference>
<accession>A0A7W5CCV4</accession>
<keyword evidence="2" id="KW-0472">Membrane</keyword>
<keyword evidence="2" id="KW-1133">Transmembrane helix</keyword>
<feature type="region of interest" description="Disordered" evidence="1">
    <location>
        <begin position="34"/>
        <end position="96"/>
    </location>
</feature>
<proteinExistence type="predicted"/>
<dbReference type="PANTHER" id="PTHR24023:SF1112">
    <property type="entry name" value="COL_CUTICLE_N DOMAIN-CONTAINING PROTEIN-RELATED"/>
    <property type="match status" value="1"/>
</dbReference>
<organism evidence="3 4">
    <name type="scientific">Paenibacillus endophyticus</name>
    <dbReference type="NCBI Taxonomy" id="1294268"/>
    <lineage>
        <taxon>Bacteria</taxon>
        <taxon>Bacillati</taxon>
        <taxon>Bacillota</taxon>
        <taxon>Bacilli</taxon>
        <taxon>Bacillales</taxon>
        <taxon>Paenibacillaceae</taxon>
        <taxon>Paenibacillus</taxon>
    </lineage>
</organism>
<evidence type="ECO:0000256" key="2">
    <source>
        <dbReference type="SAM" id="Phobius"/>
    </source>
</evidence>
<dbReference type="EMBL" id="JACHXW010000024">
    <property type="protein sequence ID" value="MBB3155403.1"/>
    <property type="molecule type" value="Genomic_DNA"/>
</dbReference>
<dbReference type="GO" id="GO:0030198">
    <property type="term" value="P:extracellular matrix organization"/>
    <property type="evidence" value="ECO:0007669"/>
    <property type="project" value="TreeGrafter"/>
</dbReference>
<dbReference type="GO" id="GO:0031012">
    <property type="term" value="C:extracellular matrix"/>
    <property type="evidence" value="ECO:0007669"/>
    <property type="project" value="TreeGrafter"/>
</dbReference>
<evidence type="ECO:0000313" key="4">
    <source>
        <dbReference type="Proteomes" id="UP000518605"/>
    </source>
</evidence>
<keyword evidence="4" id="KW-1185">Reference proteome</keyword>
<comment type="caution">
    <text evidence="3">The sequence shown here is derived from an EMBL/GenBank/DDBJ whole genome shotgun (WGS) entry which is preliminary data.</text>
</comment>